<protein>
    <submittedName>
        <fullName evidence="1">Uncharacterized protein</fullName>
    </submittedName>
</protein>
<name>A0ABX7C2T2_9HYPH</name>
<organism evidence="1 2">
    <name type="scientific">Devosia rhizoryzae</name>
    <dbReference type="NCBI Taxonomy" id="2774137"/>
    <lineage>
        <taxon>Bacteria</taxon>
        <taxon>Pseudomonadati</taxon>
        <taxon>Pseudomonadota</taxon>
        <taxon>Alphaproteobacteria</taxon>
        <taxon>Hyphomicrobiales</taxon>
        <taxon>Devosiaceae</taxon>
        <taxon>Devosia</taxon>
    </lineage>
</organism>
<reference evidence="1 2" key="1">
    <citation type="submission" date="2021-01" db="EMBL/GenBank/DDBJ databases">
        <title>Genome seq and assembly of Devosia sp. LEGU1.</title>
        <authorList>
            <person name="Chhetri G."/>
        </authorList>
    </citation>
    <scope>NUCLEOTIDE SEQUENCE [LARGE SCALE GENOMIC DNA]</scope>
    <source>
        <strain evidence="1 2">LEGU1</strain>
    </source>
</reference>
<proteinExistence type="predicted"/>
<dbReference type="Proteomes" id="UP000595857">
    <property type="component" value="Chromosome"/>
</dbReference>
<dbReference type="EMBL" id="CP068046">
    <property type="protein sequence ID" value="QQR38535.1"/>
    <property type="molecule type" value="Genomic_DNA"/>
</dbReference>
<keyword evidence="2" id="KW-1185">Reference proteome</keyword>
<gene>
    <name evidence="1" type="ORF">JI748_12220</name>
</gene>
<evidence type="ECO:0000313" key="1">
    <source>
        <dbReference type="EMBL" id="QQR38535.1"/>
    </source>
</evidence>
<sequence length="85" mass="9275">MVFDTLKDRIGGRDHLTPMEIASHTLFTAREKIDLLNELKAEATGARTEGDPVAFEPEEIDEALAHVHEGVANGVGSETVLRGDY</sequence>
<dbReference type="RefSeq" id="WP_201631044.1">
    <property type="nucleotide sequence ID" value="NZ_CP068046.1"/>
</dbReference>
<accession>A0ABX7C2T2</accession>
<evidence type="ECO:0000313" key="2">
    <source>
        <dbReference type="Proteomes" id="UP000595857"/>
    </source>
</evidence>